<feature type="domain" description="Glycoside hydrolase family 38 central" evidence="9">
    <location>
        <begin position="104"/>
        <end position="180"/>
    </location>
</feature>
<dbReference type="EC" id="3.2.1.-" evidence="7"/>
<dbReference type="GO" id="GO:0046872">
    <property type="term" value="F:metal ion binding"/>
    <property type="evidence" value="ECO:0007669"/>
    <property type="project" value="UniProtKB-KW"/>
</dbReference>
<dbReference type="AlphaFoldDB" id="A0AAW1S9P0"/>
<evidence type="ECO:0000313" key="11">
    <source>
        <dbReference type="Proteomes" id="UP001485043"/>
    </source>
</evidence>
<dbReference type="FunFam" id="1.20.1270.50:FF:000003">
    <property type="entry name" value="Alpha-mannosidase"/>
    <property type="match status" value="1"/>
</dbReference>
<dbReference type="InterPro" id="IPR037094">
    <property type="entry name" value="Glyco_hydro_38_cen_sf"/>
</dbReference>
<keyword evidence="2 7" id="KW-0479">Metal-binding</keyword>
<reference evidence="10 11" key="1">
    <citation type="journal article" date="2024" name="Nat. Commun.">
        <title>Phylogenomics reveals the evolutionary origins of lichenization in chlorophyte algae.</title>
        <authorList>
            <person name="Puginier C."/>
            <person name="Libourel C."/>
            <person name="Otte J."/>
            <person name="Skaloud P."/>
            <person name="Haon M."/>
            <person name="Grisel S."/>
            <person name="Petersen M."/>
            <person name="Berrin J.G."/>
            <person name="Delaux P.M."/>
            <person name="Dal Grande F."/>
            <person name="Keller J."/>
        </authorList>
    </citation>
    <scope>NUCLEOTIDE SEQUENCE [LARGE SCALE GENOMIC DNA]</scope>
    <source>
        <strain evidence="10 11">SAG 2523</strain>
    </source>
</reference>
<dbReference type="FunFam" id="1.20.1270.50:FF:000002">
    <property type="entry name" value="Alpha-mannosidase"/>
    <property type="match status" value="1"/>
</dbReference>
<comment type="caution">
    <text evidence="10">The sequence shown here is derived from an EMBL/GenBank/DDBJ whole genome shotgun (WGS) entry which is preliminary data.</text>
</comment>
<dbReference type="InterPro" id="IPR000602">
    <property type="entry name" value="Glyco_hydro_38_N"/>
</dbReference>
<keyword evidence="6 7" id="KW-0326">Glycosidase</keyword>
<evidence type="ECO:0000256" key="3">
    <source>
        <dbReference type="ARBA" id="ARBA00022801"/>
    </source>
</evidence>
<sequence length="880" mass="96037">MDDPCLMDYNVQQRVDEFVKACEDISSVTHGNDIMLPMGTDFTYANAHYWYKNLDKLIHYINKDGRINTFYSTPAKYVDAKNGYDEPWPVKTDDFFPYADNPTSYWTGYFTSRPTSKGWIREATSYLQAARQLALLTSGSRAMEGTSPDRLESELGVLQHHDSITGTEKQAVNDDYRIRLNRGMADAREVMTLALGHMISESRKASVAPTQPQAANSSKAARSGSSVSSSSGSFASSRRLKEASLVQEAAIQPKAEEVRDEPLQLEQCPWLNISVCPATVTASVKQQPFQVVVFNPLAWKRSTPIRVPVAVKLHSAAANGAWVVKDGDGDVVMSQLVPLSKATIGAQQSAAKWHQIPDTNGSATHEVSFMSSLPPVGFSIYTLTPQKPSEVAAAHDTSSVTLAGPWTKQEVRAHPTGRTAEKDEEIALEGGLCAVISRKTGHLEFSKSLGANDLKQFNVSALWYQSSDNKGHSPSGAYLFRPVASHASPETVKTEIVKGPVVTEFRQELLPFLSVTVRAWKGVDVLEVEWTAGPIPIQDNLGKEISIKYQSTLNSGATFYTDANGREMQKRVRDKRPTWNLQVQEPIAGNYYPLTAAIALQEEGKAEMAVMIDRAEGGASMQSGNLEVMVHRRTLLDDARGVAEPINETQCGCLNCHCDGLIARGRHYILVQAEDEAPQVRRTLQQYVNDPVILSFTLAPEDDSPAHSSQQPPASLAGRSLLGSWGSSTDGGVLPPNLHLLTLMGVEGGDILLRLAHLYQVGEDPELSQPASVDLGDMFSPVGIDSLTEMSLSTMKEKSDLKRLDWSAGDDMTMPGWDGSSNKSGHMAARNGRGGLTEAALKCQGRACRETSLSIELGPMEIRTFIITPRDGEVANLLRA</sequence>
<protein>
    <recommendedName>
        <fullName evidence="7">Alpha-mannosidase</fullName>
        <ecNumber evidence="7">3.2.1.-</ecNumber>
    </recommendedName>
</protein>
<dbReference type="GO" id="GO:0006013">
    <property type="term" value="P:mannose metabolic process"/>
    <property type="evidence" value="ECO:0007669"/>
    <property type="project" value="InterPro"/>
</dbReference>
<dbReference type="Pfam" id="PF01074">
    <property type="entry name" value="Glyco_hydro_38N"/>
    <property type="match status" value="1"/>
</dbReference>
<dbReference type="GO" id="GO:0030246">
    <property type="term" value="F:carbohydrate binding"/>
    <property type="evidence" value="ECO:0007669"/>
    <property type="project" value="InterPro"/>
</dbReference>
<keyword evidence="5" id="KW-1015">Disulfide bond</keyword>
<evidence type="ECO:0000256" key="7">
    <source>
        <dbReference type="RuleBase" id="RU361199"/>
    </source>
</evidence>
<dbReference type="SUPFAM" id="SSF74650">
    <property type="entry name" value="Galactose mutarotase-like"/>
    <property type="match status" value="1"/>
</dbReference>
<dbReference type="InterPro" id="IPR013780">
    <property type="entry name" value="Glyco_hydro_b"/>
</dbReference>
<feature type="compositionally biased region" description="Low complexity" evidence="8">
    <location>
        <begin position="214"/>
        <end position="233"/>
    </location>
</feature>
<dbReference type="Proteomes" id="UP001485043">
    <property type="component" value="Unassembled WGS sequence"/>
</dbReference>
<dbReference type="InterPro" id="IPR015341">
    <property type="entry name" value="Glyco_hydro_38_cen"/>
</dbReference>
<dbReference type="InterPro" id="IPR011682">
    <property type="entry name" value="Glyco_hydro_38_C"/>
</dbReference>
<dbReference type="InterPro" id="IPR027291">
    <property type="entry name" value="Glyco_hydro_38_N_sf"/>
</dbReference>
<keyword evidence="11" id="KW-1185">Reference proteome</keyword>
<feature type="region of interest" description="Disordered" evidence="8">
    <location>
        <begin position="699"/>
        <end position="721"/>
    </location>
</feature>
<dbReference type="SMART" id="SM00872">
    <property type="entry name" value="Alpha-mann_mid"/>
    <property type="match status" value="1"/>
</dbReference>
<dbReference type="InterPro" id="IPR011013">
    <property type="entry name" value="Gal_mutarotase_sf_dom"/>
</dbReference>
<dbReference type="Gene3D" id="3.20.110.10">
    <property type="entry name" value="Glycoside hydrolase 38, N terminal domain"/>
    <property type="match status" value="1"/>
</dbReference>
<feature type="region of interest" description="Disordered" evidence="8">
    <location>
        <begin position="202"/>
        <end position="233"/>
    </location>
</feature>
<keyword evidence="3 7" id="KW-0378">Hydrolase</keyword>
<evidence type="ECO:0000256" key="6">
    <source>
        <dbReference type="ARBA" id="ARBA00023295"/>
    </source>
</evidence>
<dbReference type="Gene3D" id="2.60.40.1180">
    <property type="entry name" value="Golgi alpha-mannosidase II"/>
    <property type="match status" value="1"/>
</dbReference>
<comment type="cofactor">
    <cofactor evidence="7">
        <name>Zn(2+)</name>
        <dbReference type="ChEBI" id="CHEBI:29105"/>
    </cofactor>
    <text evidence="7">Binds 1 zinc ion per subunit.</text>
</comment>
<feature type="compositionally biased region" description="Low complexity" evidence="8">
    <location>
        <begin position="706"/>
        <end position="715"/>
    </location>
</feature>
<gene>
    <name evidence="10" type="ORF">WJX84_002055</name>
</gene>
<dbReference type="InterPro" id="IPR028995">
    <property type="entry name" value="Glyco_hydro_57/38_cen_sf"/>
</dbReference>
<dbReference type="EMBL" id="JALJOV010001703">
    <property type="protein sequence ID" value="KAK9842614.1"/>
    <property type="molecule type" value="Genomic_DNA"/>
</dbReference>
<dbReference type="Gene3D" id="2.70.98.30">
    <property type="entry name" value="Golgi alpha-mannosidase II, domain 4"/>
    <property type="match status" value="1"/>
</dbReference>
<dbReference type="Pfam" id="PF07748">
    <property type="entry name" value="Glyco_hydro_38C"/>
    <property type="match status" value="1"/>
</dbReference>
<keyword evidence="4 7" id="KW-0862">Zinc</keyword>
<dbReference type="Gene3D" id="1.20.1270.50">
    <property type="entry name" value="Glycoside hydrolase family 38, central domain"/>
    <property type="match status" value="2"/>
</dbReference>
<accession>A0AAW1S9P0</accession>
<name>A0AAW1S9P0_9CHLO</name>
<dbReference type="PANTHER" id="PTHR11607:SF3">
    <property type="entry name" value="LYSOSOMAL ALPHA-MANNOSIDASE"/>
    <property type="match status" value="1"/>
</dbReference>
<dbReference type="SUPFAM" id="SSF88713">
    <property type="entry name" value="Glycoside hydrolase/deacetylase"/>
    <property type="match status" value="1"/>
</dbReference>
<evidence type="ECO:0000256" key="4">
    <source>
        <dbReference type="ARBA" id="ARBA00022833"/>
    </source>
</evidence>
<dbReference type="GO" id="GO:0004559">
    <property type="term" value="F:alpha-mannosidase activity"/>
    <property type="evidence" value="ECO:0007669"/>
    <property type="project" value="InterPro"/>
</dbReference>
<organism evidence="10 11">
    <name type="scientific">Apatococcus fuscideae</name>
    <dbReference type="NCBI Taxonomy" id="2026836"/>
    <lineage>
        <taxon>Eukaryota</taxon>
        <taxon>Viridiplantae</taxon>
        <taxon>Chlorophyta</taxon>
        <taxon>core chlorophytes</taxon>
        <taxon>Trebouxiophyceae</taxon>
        <taxon>Chlorellales</taxon>
        <taxon>Chlorellaceae</taxon>
        <taxon>Apatococcus</taxon>
    </lineage>
</organism>
<comment type="similarity">
    <text evidence="1 7">Belongs to the glycosyl hydrolase 38 family.</text>
</comment>
<dbReference type="InterPro" id="IPR011330">
    <property type="entry name" value="Glyco_hydro/deAcase_b/a-brl"/>
</dbReference>
<evidence type="ECO:0000256" key="2">
    <source>
        <dbReference type="ARBA" id="ARBA00022723"/>
    </source>
</evidence>
<dbReference type="PANTHER" id="PTHR11607">
    <property type="entry name" value="ALPHA-MANNOSIDASE"/>
    <property type="match status" value="1"/>
</dbReference>
<dbReference type="SUPFAM" id="SSF88688">
    <property type="entry name" value="Families 57/38 glycoside transferase middle domain"/>
    <property type="match status" value="1"/>
</dbReference>
<dbReference type="InterPro" id="IPR050843">
    <property type="entry name" value="Glycosyl_Hydrlase_38"/>
</dbReference>
<dbReference type="Pfam" id="PF09261">
    <property type="entry name" value="Alpha-mann_mid"/>
    <property type="match status" value="1"/>
</dbReference>
<evidence type="ECO:0000313" key="10">
    <source>
        <dbReference type="EMBL" id="KAK9842614.1"/>
    </source>
</evidence>
<dbReference type="Gene3D" id="2.60.40.1360">
    <property type="match status" value="1"/>
</dbReference>
<evidence type="ECO:0000256" key="8">
    <source>
        <dbReference type="SAM" id="MobiDB-lite"/>
    </source>
</evidence>
<evidence type="ECO:0000259" key="9">
    <source>
        <dbReference type="SMART" id="SM00872"/>
    </source>
</evidence>
<proteinExistence type="inferred from homology"/>
<evidence type="ECO:0000256" key="5">
    <source>
        <dbReference type="ARBA" id="ARBA00023157"/>
    </source>
</evidence>
<evidence type="ECO:0000256" key="1">
    <source>
        <dbReference type="ARBA" id="ARBA00009792"/>
    </source>
</evidence>